<evidence type="ECO:0000313" key="6">
    <source>
        <dbReference type="EMBL" id="MFC6633536.1"/>
    </source>
</evidence>
<reference evidence="7" key="1">
    <citation type="journal article" date="2019" name="Int. J. Syst. Evol. Microbiol.">
        <title>The Global Catalogue of Microorganisms (GCM) 10K type strain sequencing project: providing services to taxonomists for standard genome sequencing and annotation.</title>
        <authorList>
            <consortium name="The Broad Institute Genomics Platform"/>
            <consortium name="The Broad Institute Genome Sequencing Center for Infectious Disease"/>
            <person name="Wu L."/>
            <person name="Ma J."/>
        </authorList>
    </citation>
    <scope>NUCLEOTIDE SEQUENCE [LARGE SCALE GENOMIC DNA]</scope>
    <source>
        <strain evidence="7">CGMCC 1.13718</strain>
    </source>
</reference>
<dbReference type="Pfam" id="PF01258">
    <property type="entry name" value="zf-dskA_traR"/>
    <property type="match status" value="1"/>
</dbReference>
<gene>
    <name evidence="6" type="ORF">ACFQBM_09605</name>
</gene>
<dbReference type="Proteomes" id="UP001596425">
    <property type="component" value="Unassembled WGS sequence"/>
</dbReference>
<keyword evidence="3" id="KW-0862">Zinc</keyword>
<dbReference type="NCBIfam" id="TIGR02419">
    <property type="entry name" value="C4_traR_proteo"/>
    <property type="match status" value="1"/>
</dbReference>
<evidence type="ECO:0000313" key="7">
    <source>
        <dbReference type="Proteomes" id="UP001596425"/>
    </source>
</evidence>
<comment type="caution">
    <text evidence="4">Lacks conserved residue(s) required for the propagation of feature annotation.</text>
</comment>
<evidence type="ECO:0000256" key="4">
    <source>
        <dbReference type="PROSITE-ProRule" id="PRU00510"/>
    </source>
</evidence>
<name>A0ABW1YM04_9GAMM</name>
<evidence type="ECO:0000256" key="2">
    <source>
        <dbReference type="ARBA" id="ARBA00022771"/>
    </source>
</evidence>
<dbReference type="PROSITE" id="PS51128">
    <property type="entry name" value="ZF_DKSA_2"/>
    <property type="match status" value="1"/>
</dbReference>
<dbReference type="RefSeq" id="WP_193192890.1">
    <property type="nucleotide sequence ID" value="NZ_JACZFR010000035.1"/>
</dbReference>
<evidence type="ECO:0000259" key="5">
    <source>
        <dbReference type="Pfam" id="PF01258"/>
    </source>
</evidence>
<feature type="domain" description="Zinc finger DksA/TraR C4-type" evidence="5">
    <location>
        <begin position="35"/>
        <end position="66"/>
    </location>
</feature>
<dbReference type="PANTHER" id="PTHR38777">
    <property type="entry name" value="FELS-2 PROPHAGE PROTEIN"/>
    <property type="match status" value="1"/>
</dbReference>
<dbReference type="Gene3D" id="1.20.120.910">
    <property type="entry name" value="DksA, coiled-coil domain"/>
    <property type="match status" value="1"/>
</dbReference>
<dbReference type="InterPro" id="IPR000962">
    <property type="entry name" value="Znf_DskA_TraR"/>
</dbReference>
<keyword evidence="2" id="KW-0863">Zinc-finger</keyword>
<dbReference type="PANTHER" id="PTHR38777:SF1">
    <property type="entry name" value="DNAK SUPPRESSOR PROTEIN"/>
    <property type="match status" value="1"/>
</dbReference>
<accession>A0ABW1YM04</accession>
<protein>
    <submittedName>
        <fullName evidence="6">TraR/DksA C4-type zinc finger protein</fullName>
    </submittedName>
</protein>
<dbReference type="InterPro" id="IPR012783">
    <property type="entry name" value="Znf_C4_TraR"/>
</dbReference>
<comment type="caution">
    <text evidence="6">The sequence shown here is derived from an EMBL/GenBank/DDBJ whole genome shotgun (WGS) entry which is preliminary data.</text>
</comment>
<dbReference type="EMBL" id="JBHSVR010000001">
    <property type="protein sequence ID" value="MFC6633536.1"/>
    <property type="molecule type" value="Genomic_DNA"/>
</dbReference>
<keyword evidence="1" id="KW-0479">Metal-binding</keyword>
<sequence>MPDDFDRAAALEEAQRQRALDAQRGRGNFDRPSLAECEDCDEAIPEARRATGGVTRCVDCQAFAEQQERR</sequence>
<evidence type="ECO:0000256" key="1">
    <source>
        <dbReference type="ARBA" id="ARBA00022723"/>
    </source>
</evidence>
<keyword evidence="7" id="KW-1185">Reference proteome</keyword>
<evidence type="ECO:0000256" key="3">
    <source>
        <dbReference type="ARBA" id="ARBA00022833"/>
    </source>
</evidence>
<proteinExistence type="predicted"/>
<organism evidence="6 7">
    <name type="scientific">Microbulbifer taiwanensis</name>
    <dbReference type="NCBI Taxonomy" id="986746"/>
    <lineage>
        <taxon>Bacteria</taxon>
        <taxon>Pseudomonadati</taxon>
        <taxon>Pseudomonadota</taxon>
        <taxon>Gammaproteobacteria</taxon>
        <taxon>Cellvibrionales</taxon>
        <taxon>Microbulbiferaceae</taxon>
        <taxon>Microbulbifer</taxon>
    </lineage>
</organism>